<dbReference type="GO" id="GO:0071555">
    <property type="term" value="P:cell wall organization"/>
    <property type="evidence" value="ECO:0007669"/>
    <property type="project" value="UniProtKB-KW"/>
</dbReference>
<dbReference type="RefSeq" id="WP_308956491.1">
    <property type="nucleotide sequence ID" value="NZ_JAVICY010000016.1"/>
</dbReference>
<evidence type="ECO:0000256" key="9">
    <source>
        <dbReference type="ARBA" id="ARBA00022741"/>
    </source>
</evidence>
<dbReference type="NCBIfam" id="NF002528">
    <property type="entry name" value="PRK01966.1-4"/>
    <property type="match status" value="1"/>
</dbReference>
<dbReference type="GO" id="GO:0005829">
    <property type="term" value="C:cytosol"/>
    <property type="evidence" value="ECO:0007669"/>
    <property type="project" value="UniProtKB-ARBA"/>
</dbReference>
<evidence type="ECO:0000256" key="4">
    <source>
        <dbReference type="ARBA" id="ARBA00004752"/>
    </source>
</evidence>
<dbReference type="GO" id="GO:0008716">
    <property type="term" value="F:D-alanine-D-alanine ligase activity"/>
    <property type="evidence" value="ECO:0007669"/>
    <property type="project" value="UniProtKB-UniRule"/>
</dbReference>
<evidence type="ECO:0000256" key="14">
    <source>
        <dbReference type="ARBA" id="ARBA00023211"/>
    </source>
</evidence>
<evidence type="ECO:0000256" key="12">
    <source>
        <dbReference type="ARBA" id="ARBA00022960"/>
    </source>
</evidence>
<evidence type="ECO:0000256" key="19">
    <source>
        <dbReference type="PIRSR" id="PIRSR039102-1"/>
    </source>
</evidence>
<feature type="binding site" evidence="21">
    <location>
        <position position="315"/>
    </location>
    <ligand>
        <name>Mg(2+)</name>
        <dbReference type="ChEBI" id="CHEBI:18420"/>
        <label>2</label>
    </ligand>
</feature>
<comment type="pathway">
    <text evidence="4 18">Cell wall biogenesis; peptidoglycan biosynthesis.</text>
</comment>
<feature type="binding site" evidence="20">
    <location>
        <position position="141"/>
    </location>
    <ligand>
        <name>ATP</name>
        <dbReference type="ChEBI" id="CHEBI:30616"/>
    </ligand>
</feature>
<evidence type="ECO:0000256" key="11">
    <source>
        <dbReference type="ARBA" id="ARBA00022842"/>
    </source>
</evidence>
<dbReference type="Proteomes" id="UP001243195">
    <property type="component" value="Unassembled WGS sequence"/>
</dbReference>
<keyword evidence="14 21" id="KW-0464">Manganese</keyword>
<dbReference type="InterPro" id="IPR011127">
    <property type="entry name" value="Dala_Dala_lig_N"/>
</dbReference>
<dbReference type="PANTHER" id="PTHR23132">
    <property type="entry name" value="D-ALANINE--D-ALANINE LIGASE"/>
    <property type="match status" value="1"/>
</dbReference>
<evidence type="ECO:0000256" key="13">
    <source>
        <dbReference type="ARBA" id="ARBA00022984"/>
    </source>
</evidence>
<keyword evidence="8 21" id="KW-0479">Metal-binding</keyword>
<dbReference type="InterPro" id="IPR016185">
    <property type="entry name" value="PreATP-grasp_dom_sf"/>
</dbReference>
<dbReference type="Pfam" id="PF07478">
    <property type="entry name" value="Dala_Dala_lig_C"/>
    <property type="match status" value="1"/>
</dbReference>
<feature type="active site" evidence="19">
    <location>
        <position position="326"/>
    </location>
</feature>
<evidence type="ECO:0000313" key="24">
    <source>
        <dbReference type="EMBL" id="MDQ9071996.1"/>
    </source>
</evidence>
<keyword evidence="6 18" id="KW-0963">Cytoplasm</keyword>
<dbReference type="FunFam" id="3.30.1490.20:FF:000007">
    <property type="entry name" value="D-alanine--D-alanine ligase"/>
    <property type="match status" value="1"/>
</dbReference>
<evidence type="ECO:0000256" key="6">
    <source>
        <dbReference type="ARBA" id="ARBA00022490"/>
    </source>
</evidence>
<dbReference type="NCBIfam" id="NF002525">
    <property type="entry name" value="PRK01966.1-1"/>
    <property type="match status" value="1"/>
</dbReference>
<evidence type="ECO:0000313" key="25">
    <source>
        <dbReference type="Proteomes" id="UP001243195"/>
    </source>
</evidence>
<keyword evidence="7 18" id="KW-0436">Ligase</keyword>
<sequence>MAKIQVGIIFGGKSAEHAVSLQSAKNILDAIDQSRFDVVLIGVDKQGAWKFFKQNHYLQNEQDPKLISIQNNGTELAIQFGEQRNQFLELENIDHLSKIDVIFPIIHGTLGEDGSIQGLLNVLNLPYVGCDVLSSAICMDKDVTKRLLIAAGLDVTPYIAIHGYEKDQISFETLKEKLGLPVFIKPANQGSSVGISKVNNEQEFIEALDTAFLYDEKVLIEKFIKGREIECAVLGNAQPEASVCGEIEVNASFYSYDAKYIDSGASSMNIPANISEEISSEMRKKAIKAFQTLGCSGLARVDFFLTEDGQIYINELNTLPGFTNKSMYPKLWEESGLSYSDLISKLIDLALEKSAYLKKFRKID</sequence>
<feature type="active site" evidence="19">
    <location>
        <position position="191"/>
    </location>
</feature>
<evidence type="ECO:0000256" key="21">
    <source>
        <dbReference type="PIRSR" id="PIRSR039102-3"/>
    </source>
</evidence>
<dbReference type="GO" id="GO:0008360">
    <property type="term" value="P:regulation of cell shape"/>
    <property type="evidence" value="ECO:0007669"/>
    <property type="project" value="UniProtKB-KW"/>
</dbReference>
<keyword evidence="9 20" id="KW-0547">Nucleotide-binding</keyword>
<dbReference type="PANTHER" id="PTHR23132:SF25">
    <property type="entry name" value="D-ALANINE--D-ALANINE LIGASE A"/>
    <property type="match status" value="1"/>
</dbReference>
<comment type="similarity">
    <text evidence="5 18">Belongs to the D-alanine--D-alanine ligase family.</text>
</comment>
<name>A0AAW8JGU6_9GAMM</name>
<feature type="binding site" evidence="21">
    <location>
        <position position="315"/>
    </location>
    <ligand>
        <name>Mg(2+)</name>
        <dbReference type="ChEBI" id="CHEBI:18420"/>
        <label>1</label>
    </ligand>
</feature>
<reference evidence="24" key="1">
    <citation type="submission" date="2023-08" db="EMBL/GenBank/DDBJ databases">
        <title>Emergence of clinically-relevant ST2 carbapenem-resistant Acinetobacter baumannii strains in hospital sewages in Zhejiang, East of China.</title>
        <authorList>
            <person name="Kaichao C."/>
            <person name="Zhang R."/>
        </authorList>
    </citation>
    <scope>NUCLEOTIDE SEQUENCE</scope>
    <source>
        <strain evidence="24">M-SY-60</strain>
    </source>
</reference>
<keyword evidence="11 21" id="KW-0460">Magnesium</keyword>
<dbReference type="GO" id="GO:0046872">
    <property type="term" value="F:metal ion binding"/>
    <property type="evidence" value="ECO:0007669"/>
    <property type="project" value="UniProtKB-KW"/>
</dbReference>
<feature type="binding site" evidence="20">
    <location>
        <begin position="191"/>
        <end position="192"/>
    </location>
    <ligand>
        <name>ATP</name>
        <dbReference type="ChEBI" id="CHEBI:30616"/>
    </ligand>
</feature>
<dbReference type="EC" id="6.3.2.4" evidence="18"/>
<comment type="subcellular location">
    <subcellularLocation>
        <location evidence="3 18">Cytoplasm</location>
    </subcellularLocation>
</comment>
<dbReference type="Gene3D" id="3.40.50.20">
    <property type="match status" value="1"/>
</dbReference>
<feature type="binding site" evidence="20">
    <location>
        <begin position="221"/>
        <end position="228"/>
    </location>
    <ligand>
        <name>ATP</name>
        <dbReference type="ChEBI" id="CHEBI:30616"/>
    </ligand>
</feature>
<feature type="domain" description="ATP-grasp" evidence="23">
    <location>
        <begin position="145"/>
        <end position="348"/>
    </location>
</feature>
<evidence type="ECO:0000256" key="20">
    <source>
        <dbReference type="PIRSR" id="PIRSR039102-2"/>
    </source>
</evidence>
<dbReference type="GO" id="GO:0005524">
    <property type="term" value="F:ATP binding"/>
    <property type="evidence" value="ECO:0007669"/>
    <property type="project" value="UniProtKB-UniRule"/>
</dbReference>
<dbReference type="InterPro" id="IPR013815">
    <property type="entry name" value="ATP_grasp_subdomain_1"/>
</dbReference>
<proteinExistence type="inferred from homology"/>
<evidence type="ECO:0000256" key="7">
    <source>
        <dbReference type="ARBA" id="ARBA00022598"/>
    </source>
</evidence>
<feature type="binding site" evidence="21">
    <location>
        <position position="317"/>
    </location>
    <ligand>
        <name>Mg(2+)</name>
        <dbReference type="ChEBI" id="CHEBI:18420"/>
        <label>2</label>
    </ligand>
</feature>
<feature type="binding site" evidence="20">
    <location>
        <begin position="314"/>
        <end position="315"/>
    </location>
    <ligand>
        <name>ATP</name>
        <dbReference type="ChEBI" id="CHEBI:30616"/>
    </ligand>
</feature>
<accession>A0AAW8JGU6</accession>
<evidence type="ECO:0000256" key="15">
    <source>
        <dbReference type="ARBA" id="ARBA00023316"/>
    </source>
</evidence>
<evidence type="ECO:0000256" key="22">
    <source>
        <dbReference type="PROSITE-ProRule" id="PRU00409"/>
    </source>
</evidence>
<evidence type="ECO:0000256" key="8">
    <source>
        <dbReference type="ARBA" id="ARBA00022723"/>
    </source>
</evidence>
<feature type="active site" evidence="19">
    <location>
        <position position="16"/>
    </location>
</feature>
<dbReference type="PROSITE" id="PS50975">
    <property type="entry name" value="ATP_GRASP"/>
    <property type="match status" value="1"/>
</dbReference>
<dbReference type="EMBL" id="JAVIDA010000013">
    <property type="protein sequence ID" value="MDQ9071996.1"/>
    <property type="molecule type" value="Genomic_DNA"/>
</dbReference>
<evidence type="ECO:0000259" key="23">
    <source>
        <dbReference type="PROSITE" id="PS50975"/>
    </source>
</evidence>
<dbReference type="PROSITE" id="PS00843">
    <property type="entry name" value="DALA_DALA_LIGASE_1"/>
    <property type="match status" value="1"/>
</dbReference>
<evidence type="ECO:0000256" key="3">
    <source>
        <dbReference type="ARBA" id="ARBA00004496"/>
    </source>
</evidence>
<dbReference type="Gene3D" id="3.30.1490.20">
    <property type="entry name" value="ATP-grasp fold, A domain"/>
    <property type="match status" value="1"/>
</dbReference>
<dbReference type="SUPFAM" id="SSF56059">
    <property type="entry name" value="Glutathione synthetase ATP-binding domain-like"/>
    <property type="match status" value="1"/>
</dbReference>
<comment type="caution">
    <text evidence="24">The sequence shown here is derived from an EMBL/GenBank/DDBJ whole genome shotgun (WGS) entry which is preliminary data.</text>
</comment>
<organism evidence="24 25">
    <name type="scientific">Acinetobacter gerneri</name>
    <dbReference type="NCBI Taxonomy" id="202952"/>
    <lineage>
        <taxon>Bacteria</taxon>
        <taxon>Pseudomonadati</taxon>
        <taxon>Pseudomonadota</taxon>
        <taxon>Gammaproteobacteria</taxon>
        <taxon>Moraxellales</taxon>
        <taxon>Moraxellaceae</taxon>
        <taxon>Acinetobacter</taxon>
    </lineage>
</organism>
<dbReference type="PROSITE" id="PS00844">
    <property type="entry name" value="DALA_DALA_LIGASE_2"/>
    <property type="match status" value="1"/>
</dbReference>
<dbReference type="Gene3D" id="3.30.470.20">
    <property type="entry name" value="ATP-grasp fold, B domain"/>
    <property type="match status" value="1"/>
</dbReference>
<comment type="function">
    <text evidence="2 18">Cell wall formation.</text>
</comment>
<evidence type="ECO:0000256" key="1">
    <source>
        <dbReference type="ARBA" id="ARBA00001936"/>
    </source>
</evidence>
<dbReference type="HAMAP" id="MF_00047">
    <property type="entry name" value="Dala_Dala_lig"/>
    <property type="match status" value="1"/>
</dbReference>
<comment type="cofactor">
    <cofactor evidence="21">
        <name>Mg(2+)</name>
        <dbReference type="ChEBI" id="CHEBI:18420"/>
    </cofactor>
    <cofactor evidence="21">
        <name>Mn(2+)</name>
        <dbReference type="ChEBI" id="CHEBI:29035"/>
    </cofactor>
    <text evidence="21">Binds 2 magnesium or manganese ions per subunit.</text>
</comment>
<dbReference type="GO" id="GO:0009252">
    <property type="term" value="P:peptidoglycan biosynthetic process"/>
    <property type="evidence" value="ECO:0007669"/>
    <property type="project" value="UniProtKB-UniRule"/>
</dbReference>
<dbReference type="PIRSF" id="PIRSF039102">
    <property type="entry name" value="Ddl/VanB"/>
    <property type="match status" value="1"/>
</dbReference>
<keyword evidence="10 22" id="KW-0067">ATP-binding</keyword>
<dbReference type="NCBIfam" id="NF002378">
    <property type="entry name" value="PRK01372.1"/>
    <property type="match status" value="1"/>
</dbReference>
<evidence type="ECO:0000256" key="18">
    <source>
        <dbReference type="HAMAP-Rule" id="MF_00047"/>
    </source>
</evidence>
<evidence type="ECO:0000256" key="17">
    <source>
        <dbReference type="ARBA" id="ARBA00060592"/>
    </source>
</evidence>
<gene>
    <name evidence="24" type="primary">ddlA</name>
    <name evidence="18" type="synonym">ddl</name>
    <name evidence="24" type="ORF">RFH51_11055</name>
</gene>
<protein>
    <recommendedName>
        <fullName evidence="18">D-alanine--D-alanine ligase</fullName>
        <ecNumber evidence="18">6.3.2.4</ecNumber>
    </recommendedName>
    <alternativeName>
        <fullName evidence="18">D-Ala-D-Ala ligase</fullName>
    </alternativeName>
    <alternativeName>
        <fullName evidence="18">D-alanylalanine synthetase</fullName>
    </alternativeName>
</protein>
<dbReference type="AlphaFoldDB" id="A0AAW8JGU6"/>
<dbReference type="InterPro" id="IPR011095">
    <property type="entry name" value="Dala_Dala_lig_C"/>
</dbReference>
<comment type="cofactor">
    <cofactor evidence="1">
        <name>Mn(2+)</name>
        <dbReference type="ChEBI" id="CHEBI:29035"/>
    </cofactor>
</comment>
<dbReference type="InterPro" id="IPR000291">
    <property type="entry name" value="D-Ala_lig_Van_CS"/>
</dbReference>
<keyword evidence="15 18" id="KW-0961">Cell wall biogenesis/degradation</keyword>
<keyword evidence="12 18" id="KW-0133">Cell shape</keyword>
<comment type="pathway">
    <text evidence="17">Glycan biosynthesis.</text>
</comment>
<evidence type="ECO:0000256" key="2">
    <source>
        <dbReference type="ARBA" id="ARBA00003921"/>
    </source>
</evidence>
<dbReference type="NCBIfam" id="TIGR01205">
    <property type="entry name" value="D_ala_D_alaTIGR"/>
    <property type="match status" value="1"/>
</dbReference>
<keyword evidence="13 18" id="KW-0573">Peptidoglycan synthesis</keyword>
<dbReference type="FunFam" id="3.30.470.20:FF:000008">
    <property type="entry name" value="D-alanine--D-alanine ligase"/>
    <property type="match status" value="1"/>
</dbReference>
<dbReference type="SUPFAM" id="SSF52440">
    <property type="entry name" value="PreATP-grasp domain"/>
    <property type="match status" value="1"/>
</dbReference>
<feature type="binding site" evidence="20">
    <location>
        <begin position="183"/>
        <end position="185"/>
    </location>
    <ligand>
        <name>ATP</name>
        <dbReference type="ChEBI" id="CHEBI:30616"/>
    </ligand>
</feature>
<dbReference type="Pfam" id="PF01820">
    <property type="entry name" value="Dala_Dala_lig_N"/>
    <property type="match status" value="1"/>
</dbReference>
<dbReference type="InterPro" id="IPR011761">
    <property type="entry name" value="ATP-grasp"/>
</dbReference>
<evidence type="ECO:0000256" key="5">
    <source>
        <dbReference type="ARBA" id="ARBA00010871"/>
    </source>
</evidence>
<feature type="binding site" evidence="21">
    <location>
        <position position="302"/>
    </location>
    <ligand>
        <name>Mg(2+)</name>
        <dbReference type="ChEBI" id="CHEBI:18420"/>
        <label>1</label>
    </ligand>
</feature>
<evidence type="ECO:0000256" key="10">
    <source>
        <dbReference type="ARBA" id="ARBA00022840"/>
    </source>
</evidence>
<comment type="catalytic activity">
    <reaction evidence="16 18">
        <text>2 D-alanine + ATP = D-alanyl-D-alanine + ADP + phosphate + H(+)</text>
        <dbReference type="Rhea" id="RHEA:11224"/>
        <dbReference type="ChEBI" id="CHEBI:15378"/>
        <dbReference type="ChEBI" id="CHEBI:30616"/>
        <dbReference type="ChEBI" id="CHEBI:43474"/>
        <dbReference type="ChEBI" id="CHEBI:57416"/>
        <dbReference type="ChEBI" id="CHEBI:57822"/>
        <dbReference type="ChEBI" id="CHEBI:456216"/>
        <dbReference type="EC" id="6.3.2.4"/>
    </reaction>
</comment>
<evidence type="ECO:0000256" key="16">
    <source>
        <dbReference type="ARBA" id="ARBA00047614"/>
    </source>
</evidence>
<dbReference type="InterPro" id="IPR005905">
    <property type="entry name" value="D_ala_D_ala"/>
</dbReference>